<dbReference type="AlphaFoldDB" id="A0A6A6N1W3"/>
<reference evidence="2 3" key="1">
    <citation type="journal article" date="2020" name="Mol. Plant">
        <title>The Chromosome-Based Rubber Tree Genome Provides New Insights into Spurge Genome Evolution and Rubber Biosynthesis.</title>
        <authorList>
            <person name="Liu J."/>
            <person name="Shi C."/>
            <person name="Shi C.C."/>
            <person name="Li W."/>
            <person name="Zhang Q.J."/>
            <person name="Zhang Y."/>
            <person name="Li K."/>
            <person name="Lu H.F."/>
            <person name="Shi C."/>
            <person name="Zhu S.T."/>
            <person name="Xiao Z.Y."/>
            <person name="Nan H."/>
            <person name="Yue Y."/>
            <person name="Zhu X.G."/>
            <person name="Wu Y."/>
            <person name="Hong X.N."/>
            <person name="Fan G.Y."/>
            <person name="Tong Y."/>
            <person name="Zhang D."/>
            <person name="Mao C.L."/>
            <person name="Liu Y.L."/>
            <person name="Hao S.J."/>
            <person name="Liu W.Q."/>
            <person name="Lv M.Q."/>
            <person name="Zhang H.B."/>
            <person name="Liu Y."/>
            <person name="Hu-Tang G.R."/>
            <person name="Wang J.P."/>
            <person name="Wang J.H."/>
            <person name="Sun Y.H."/>
            <person name="Ni S.B."/>
            <person name="Chen W.B."/>
            <person name="Zhang X.C."/>
            <person name="Jiao Y.N."/>
            <person name="Eichler E.E."/>
            <person name="Li G.H."/>
            <person name="Liu X."/>
            <person name="Gao L.Z."/>
        </authorList>
    </citation>
    <scope>NUCLEOTIDE SEQUENCE [LARGE SCALE GENOMIC DNA]</scope>
    <source>
        <strain evidence="3">cv. GT1</strain>
        <tissue evidence="2">Leaf</tissue>
    </source>
</reference>
<keyword evidence="3" id="KW-1185">Reference proteome</keyword>
<dbReference type="EMBL" id="JAAGAX010000003">
    <property type="protein sequence ID" value="KAF2318566.1"/>
    <property type="molecule type" value="Genomic_DNA"/>
</dbReference>
<organism evidence="2 3">
    <name type="scientific">Hevea brasiliensis</name>
    <name type="common">Para rubber tree</name>
    <name type="synonym">Siphonia brasiliensis</name>
    <dbReference type="NCBI Taxonomy" id="3981"/>
    <lineage>
        <taxon>Eukaryota</taxon>
        <taxon>Viridiplantae</taxon>
        <taxon>Streptophyta</taxon>
        <taxon>Embryophyta</taxon>
        <taxon>Tracheophyta</taxon>
        <taxon>Spermatophyta</taxon>
        <taxon>Magnoliopsida</taxon>
        <taxon>eudicotyledons</taxon>
        <taxon>Gunneridae</taxon>
        <taxon>Pentapetalae</taxon>
        <taxon>rosids</taxon>
        <taxon>fabids</taxon>
        <taxon>Malpighiales</taxon>
        <taxon>Euphorbiaceae</taxon>
        <taxon>Crotonoideae</taxon>
        <taxon>Micrandreae</taxon>
        <taxon>Hevea</taxon>
    </lineage>
</organism>
<proteinExistence type="predicted"/>
<accession>A0A6A6N1W3</accession>
<evidence type="ECO:0000313" key="2">
    <source>
        <dbReference type="EMBL" id="KAF2318566.1"/>
    </source>
</evidence>
<evidence type="ECO:0000256" key="1">
    <source>
        <dbReference type="SAM" id="MobiDB-lite"/>
    </source>
</evidence>
<feature type="compositionally biased region" description="Basic and acidic residues" evidence="1">
    <location>
        <begin position="51"/>
        <end position="115"/>
    </location>
</feature>
<sequence length="126" mass="14453">MVGAFDADKSGIDEVCRVLAHSYNLPKAKYISVCKDGDNRVARHSRQANGDSRDEPIPRSTSEHRAEARGDRSKDRERERDRIKAQDHGRGRDSDSERERQEIESDRDKSKDQGHHIVQRIGKGFR</sequence>
<gene>
    <name evidence="2" type="ORF">GH714_008953</name>
</gene>
<dbReference type="Proteomes" id="UP000467840">
    <property type="component" value="Chromosome 10"/>
</dbReference>
<evidence type="ECO:0000313" key="3">
    <source>
        <dbReference type="Proteomes" id="UP000467840"/>
    </source>
</evidence>
<feature type="region of interest" description="Disordered" evidence="1">
    <location>
        <begin position="37"/>
        <end position="126"/>
    </location>
</feature>
<protein>
    <submittedName>
        <fullName evidence="2">Uncharacterized protein</fullName>
    </submittedName>
</protein>
<comment type="caution">
    <text evidence="2">The sequence shown here is derived from an EMBL/GenBank/DDBJ whole genome shotgun (WGS) entry which is preliminary data.</text>
</comment>
<name>A0A6A6N1W3_HEVBR</name>